<dbReference type="AlphaFoldDB" id="A0A978VKP4"/>
<feature type="region of interest" description="Disordered" evidence="1">
    <location>
        <begin position="38"/>
        <end position="73"/>
    </location>
</feature>
<name>A0A978VKP4_ZIZJJ</name>
<organism evidence="2 3">
    <name type="scientific">Ziziphus jujuba var. spinosa</name>
    <dbReference type="NCBI Taxonomy" id="714518"/>
    <lineage>
        <taxon>Eukaryota</taxon>
        <taxon>Viridiplantae</taxon>
        <taxon>Streptophyta</taxon>
        <taxon>Embryophyta</taxon>
        <taxon>Tracheophyta</taxon>
        <taxon>Spermatophyta</taxon>
        <taxon>Magnoliopsida</taxon>
        <taxon>eudicotyledons</taxon>
        <taxon>Gunneridae</taxon>
        <taxon>Pentapetalae</taxon>
        <taxon>rosids</taxon>
        <taxon>fabids</taxon>
        <taxon>Rosales</taxon>
        <taxon>Rhamnaceae</taxon>
        <taxon>Paliureae</taxon>
        <taxon>Ziziphus</taxon>
    </lineage>
</organism>
<dbReference type="Proteomes" id="UP000813462">
    <property type="component" value="Unassembled WGS sequence"/>
</dbReference>
<sequence>MDVLAALIVSEEFRGIVALETGTPKILNNVSRVESRISRSLGLNDESTPQDSNNSSERSQDKDSQTVSGTNSPYIINRLSRNFTLNTPNTNSGSQSIILQAVMEHHTSCSCF</sequence>
<evidence type="ECO:0000313" key="3">
    <source>
        <dbReference type="Proteomes" id="UP000813462"/>
    </source>
</evidence>
<gene>
    <name evidence="2" type="ORF">FEM48_Zijuj04G0155500</name>
</gene>
<evidence type="ECO:0000313" key="2">
    <source>
        <dbReference type="EMBL" id="KAH7533663.1"/>
    </source>
</evidence>
<evidence type="ECO:0000256" key="1">
    <source>
        <dbReference type="SAM" id="MobiDB-lite"/>
    </source>
</evidence>
<feature type="compositionally biased region" description="Polar residues" evidence="1">
    <location>
        <begin position="45"/>
        <end position="57"/>
    </location>
</feature>
<protein>
    <submittedName>
        <fullName evidence="2">Uncharacterized protein</fullName>
    </submittedName>
</protein>
<accession>A0A978VKP4</accession>
<comment type="caution">
    <text evidence="2">The sequence shown here is derived from an EMBL/GenBank/DDBJ whole genome shotgun (WGS) entry which is preliminary data.</text>
</comment>
<dbReference type="EMBL" id="JAEACU010000004">
    <property type="protein sequence ID" value="KAH7533663.1"/>
    <property type="molecule type" value="Genomic_DNA"/>
</dbReference>
<proteinExistence type="predicted"/>
<reference evidence="2" key="1">
    <citation type="journal article" date="2021" name="Front. Plant Sci.">
        <title>Chromosome-Scale Genome Assembly for Chinese Sour Jujube and Insights Into Its Genome Evolution and Domestication Signature.</title>
        <authorList>
            <person name="Shen L.-Y."/>
            <person name="Luo H."/>
            <person name="Wang X.-L."/>
            <person name="Wang X.-M."/>
            <person name="Qiu X.-J."/>
            <person name="Liu H."/>
            <person name="Zhou S.-S."/>
            <person name="Jia K.-H."/>
            <person name="Nie S."/>
            <person name="Bao Y.-T."/>
            <person name="Zhang R.-G."/>
            <person name="Yun Q.-Z."/>
            <person name="Chai Y.-H."/>
            <person name="Lu J.-Y."/>
            <person name="Li Y."/>
            <person name="Zhao S.-W."/>
            <person name="Mao J.-F."/>
            <person name="Jia S.-G."/>
            <person name="Mao Y.-M."/>
        </authorList>
    </citation>
    <scope>NUCLEOTIDE SEQUENCE</scope>
    <source>
        <strain evidence="2">AT0</strain>
        <tissue evidence="2">Leaf</tissue>
    </source>
</reference>